<name>L9WGF2_9EURY</name>
<sequence>MLHRVQAGTRRRSNENRVLGALERGGPLERVTTIVTASDDGNGIGNENGNVGESSRPAGSA</sequence>
<protein>
    <submittedName>
        <fullName evidence="2">Uncharacterized protein</fullName>
    </submittedName>
</protein>
<gene>
    <name evidence="2" type="ORF">C493_22066</name>
</gene>
<evidence type="ECO:0000313" key="2">
    <source>
        <dbReference type="EMBL" id="ELY48565.1"/>
    </source>
</evidence>
<dbReference type="AlphaFoldDB" id="L9WGF2"/>
<evidence type="ECO:0000256" key="1">
    <source>
        <dbReference type="SAM" id="MobiDB-lite"/>
    </source>
</evidence>
<accession>L9WGF2</accession>
<organism evidence="2 3">
    <name type="scientific">Natronolimnohabitans innermongolicus JCM 12255</name>
    <dbReference type="NCBI Taxonomy" id="1227499"/>
    <lineage>
        <taxon>Archaea</taxon>
        <taxon>Methanobacteriati</taxon>
        <taxon>Methanobacteriota</taxon>
        <taxon>Stenosarchaea group</taxon>
        <taxon>Halobacteria</taxon>
        <taxon>Halobacteriales</taxon>
        <taxon>Natrialbaceae</taxon>
        <taxon>Natronolimnohabitans</taxon>
    </lineage>
</organism>
<keyword evidence="3" id="KW-1185">Reference proteome</keyword>
<dbReference type="EMBL" id="AOHZ01000111">
    <property type="protein sequence ID" value="ELY48565.1"/>
    <property type="molecule type" value="Genomic_DNA"/>
</dbReference>
<reference evidence="2 3" key="1">
    <citation type="journal article" date="2014" name="PLoS Genet.">
        <title>Phylogenetically driven sequencing of extremely halophilic archaea reveals strategies for static and dynamic osmo-response.</title>
        <authorList>
            <person name="Becker E.A."/>
            <person name="Seitzer P.M."/>
            <person name="Tritt A."/>
            <person name="Larsen D."/>
            <person name="Krusor M."/>
            <person name="Yao A.I."/>
            <person name="Wu D."/>
            <person name="Madern D."/>
            <person name="Eisen J.A."/>
            <person name="Darling A.E."/>
            <person name="Facciotti M.T."/>
        </authorList>
    </citation>
    <scope>NUCLEOTIDE SEQUENCE [LARGE SCALE GENOMIC DNA]</scope>
    <source>
        <strain evidence="2 3">JCM 12255</strain>
    </source>
</reference>
<dbReference type="STRING" id="1227499.C493_22066"/>
<dbReference type="Proteomes" id="UP000011602">
    <property type="component" value="Unassembled WGS sequence"/>
</dbReference>
<dbReference type="RefSeq" id="WP_007261657.1">
    <property type="nucleotide sequence ID" value="NZ_AOHZ01000111.1"/>
</dbReference>
<feature type="region of interest" description="Disordered" evidence="1">
    <location>
        <begin position="37"/>
        <end position="61"/>
    </location>
</feature>
<evidence type="ECO:0000313" key="3">
    <source>
        <dbReference type="Proteomes" id="UP000011602"/>
    </source>
</evidence>
<proteinExistence type="predicted"/>
<comment type="caution">
    <text evidence="2">The sequence shown here is derived from an EMBL/GenBank/DDBJ whole genome shotgun (WGS) entry which is preliminary data.</text>
</comment>